<proteinExistence type="predicted"/>
<name>A0ABW4WT96_9BACT</name>
<reference evidence="7" key="1">
    <citation type="journal article" date="2019" name="Int. J. Syst. Evol. Microbiol.">
        <title>The Global Catalogue of Microorganisms (GCM) 10K type strain sequencing project: providing services to taxonomists for standard genome sequencing and annotation.</title>
        <authorList>
            <consortium name="The Broad Institute Genomics Platform"/>
            <consortium name="The Broad Institute Genome Sequencing Center for Infectious Disease"/>
            <person name="Wu L."/>
            <person name="Ma J."/>
        </authorList>
    </citation>
    <scope>NUCLEOTIDE SEQUENCE [LARGE SCALE GENOMIC DNA]</scope>
    <source>
        <strain evidence="7">JCM 16545</strain>
    </source>
</reference>
<dbReference type="InterPro" id="IPR013766">
    <property type="entry name" value="Thioredoxin_domain"/>
</dbReference>
<dbReference type="PANTHER" id="PTHR42852:SF6">
    <property type="entry name" value="THIOL:DISULFIDE INTERCHANGE PROTEIN DSBE"/>
    <property type="match status" value="1"/>
</dbReference>
<gene>
    <name evidence="6" type="ORF">ACFSKU_03770</name>
</gene>
<keyword evidence="2" id="KW-0201">Cytochrome c-type biogenesis</keyword>
<dbReference type="InterPro" id="IPR050553">
    <property type="entry name" value="Thioredoxin_ResA/DsbE_sf"/>
</dbReference>
<dbReference type="CDD" id="cd02966">
    <property type="entry name" value="TlpA_like_family"/>
    <property type="match status" value="1"/>
</dbReference>
<organism evidence="6 7">
    <name type="scientific">Pontibacter silvestris</name>
    <dbReference type="NCBI Taxonomy" id="2305183"/>
    <lineage>
        <taxon>Bacteria</taxon>
        <taxon>Pseudomonadati</taxon>
        <taxon>Bacteroidota</taxon>
        <taxon>Cytophagia</taxon>
        <taxon>Cytophagales</taxon>
        <taxon>Hymenobacteraceae</taxon>
        <taxon>Pontibacter</taxon>
    </lineage>
</organism>
<dbReference type="InterPro" id="IPR036249">
    <property type="entry name" value="Thioredoxin-like_sf"/>
</dbReference>
<sequence length="398" mass="45950">MQDFKNSLKFKGQLCKENKFYYESGLTFFKLYPQLWNDTLTSPDVILASMRKSQLAATEKLKKARIRNVKFTQLTAADISYFAPSKLFDLIFKNNAWSVGKASEYSKQKWLQALKESYASLPLSNSAAIGSYHYGQTIAYYPRFLEMSFSKEEDFIKLTEKVFQKPFMEVTKEMKSKGKRFGEYKVINYSLKGQALESALSSLIINGVASGELAYLPEAYKDFKSRFPNSTYLTHVQKVIQPLLEKTPHNPDSEIKFDADSNLYNTLEEVLVQNKGRVVYVDMWGSWCGPCREEFNYTAALREHFKGKPADFVYIAFEHSIEPERTWKEAVVFYNVKGRHVLGNTVLQEYFRNLYANKGILTFPSYLLVNKEGNIVNVHAEHPSAVNKLYFQIEELLK</sequence>
<keyword evidence="7" id="KW-1185">Reference proteome</keyword>
<feature type="domain" description="Thioredoxin" evidence="5">
    <location>
        <begin position="237"/>
        <end position="398"/>
    </location>
</feature>
<keyword evidence="3" id="KW-1015">Disulfide bond</keyword>
<dbReference type="EMBL" id="JBHUHV010000014">
    <property type="protein sequence ID" value="MFD2065987.1"/>
    <property type="molecule type" value="Genomic_DNA"/>
</dbReference>
<dbReference type="PROSITE" id="PS51352">
    <property type="entry name" value="THIOREDOXIN_2"/>
    <property type="match status" value="1"/>
</dbReference>
<evidence type="ECO:0000313" key="7">
    <source>
        <dbReference type="Proteomes" id="UP001597369"/>
    </source>
</evidence>
<dbReference type="InterPro" id="IPR013740">
    <property type="entry name" value="Redoxin"/>
</dbReference>
<dbReference type="Pfam" id="PF08534">
    <property type="entry name" value="Redoxin"/>
    <property type="match status" value="1"/>
</dbReference>
<evidence type="ECO:0000313" key="6">
    <source>
        <dbReference type="EMBL" id="MFD2065987.1"/>
    </source>
</evidence>
<dbReference type="Proteomes" id="UP001597369">
    <property type="component" value="Unassembled WGS sequence"/>
</dbReference>
<comment type="subcellular location">
    <subcellularLocation>
        <location evidence="1">Cell envelope</location>
    </subcellularLocation>
</comment>
<dbReference type="RefSeq" id="WP_377469130.1">
    <property type="nucleotide sequence ID" value="NZ_JBHUHV010000014.1"/>
</dbReference>
<evidence type="ECO:0000256" key="3">
    <source>
        <dbReference type="ARBA" id="ARBA00023157"/>
    </source>
</evidence>
<evidence type="ECO:0000256" key="1">
    <source>
        <dbReference type="ARBA" id="ARBA00004196"/>
    </source>
</evidence>
<keyword evidence="4" id="KW-0676">Redox-active center</keyword>
<accession>A0ABW4WT96</accession>
<evidence type="ECO:0000256" key="4">
    <source>
        <dbReference type="ARBA" id="ARBA00023284"/>
    </source>
</evidence>
<protein>
    <submittedName>
        <fullName evidence="6">TlpA family protein disulfide reductase</fullName>
    </submittedName>
</protein>
<dbReference type="PANTHER" id="PTHR42852">
    <property type="entry name" value="THIOL:DISULFIDE INTERCHANGE PROTEIN DSBE"/>
    <property type="match status" value="1"/>
</dbReference>
<evidence type="ECO:0000259" key="5">
    <source>
        <dbReference type="PROSITE" id="PS51352"/>
    </source>
</evidence>
<comment type="caution">
    <text evidence="6">The sequence shown here is derived from an EMBL/GenBank/DDBJ whole genome shotgun (WGS) entry which is preliminary data.</text>
</comment>
<dbReference type="Gene3D" id="3.40.30.10">
    <property type="entry name" value="Glutaredoxin"/>
    <property type="match status" value="1"/>
</dbReference>
<evidence type="ECO:0000256" key="2">
    <source>
        <dbReference type="ARBA" id="ARBA00022748"/>
    </source>
</evidence>
<dbReference type="SUPFAM" id="SSF52833">
    <property type="entry name" value="Thioredoxin-like"/>
    <property type="match status" value="1"/>
</dbReference>